<protein>
    <submittedName>
        <fullName evidence="2">Oidioi.mRNA.OKI2018_I69.XSR.g13965.t1.cds</fullName>
    </submittedName>
</protein>
<keyword evidence="1" id="KW-0812">Transmembrane</keyword>
<evidence type="ECO:0000313" key="2">
    <source>
        <dbReference type="EMBL" id="CAG5094963.1"/>
    </source>
</evidence>
<keyword evidence="1" id="KW-1133">Transmembrane helix</keyword>
<evidence type="ECO:0000256" key="1">
    <source>
        <dbReference type="SAM" id="Phobius"/>
    </source>
</evidence>
<reference evidence="2 3" key="1">
    <citation type="submission" date="2021-04" db="EMBL/GenBank/DDBJ databases">
        <authorList>
            <person name="Bliznina A."/>
        </authorList>
    </citation>
    <scope>NUCLEOTIDE SEQUENCE [LARGE SCALE GENOMIC DNA]</scope>
</reference>
<dbReference type="EMBL" id="OU015569">
    <property type="protein sequence ID" value="CAG5094963.1"/>
    <property type="molecule type" value="Genomic_DNA"/>
</dbReference>
<feature type="transmembrane region" description="Helical" evidence="1">
    <location>
        <begin position="12"/>
        <end position="30"/>
    </location>
</feature>
<evidence type="ECO:0000313" key="3">
    <source>
        <dbReference type="Proteomes" id="UP001158576"/>
    </source>
</evidence>
<keyword evidence="3" id="KW-1185">Reference proteome</keyword>
<keyword evidence="1" id="KW-0472">Membrane</keyword>
<organism evidence="2 3">
    <name type="scientific">Oikopleura dioica</name>
    <name type="common">Tunicate</name>
    <dbReference type="NCBI Taxonomy" id="34765"/>
    <lineage>
        <taxon>Eukaryota</taxon>
        <taxon>Metazoa</taxon>
        <taxon>Chordata</taxon>
        <taxon>Tunicata</taxon>
        <taxon>Appendicularia</taxon>
        <taxon>Copelata</taxon>
        <taxon>Oikopleuridae</taxon>
        <taxon>Oikopleura</taxon>
    </lineage>
</organism>
<proteinExistence type="predicted"/>
<gene>
    <name evidence="2" type="ORF">OKIOD_LOCUS5523</name>
</gene>
<dbReference type="Proteomes" id="UP001158576">
    <property type="component" value="Chromosome XSR"/>
</dbReference>
<accession>A0ABN7SCB3</accession>
<name>A0ABN7SCB3_OIKDI</name>
<sequence length="128" mass="13997">MATPISSKIHVIISTLLILAGMAAIDSFLVKLHEGSRQTGVFVMLLIGNVCLLRWDPNADSLIIQNRLEFVHIPCKRLFSAMSAPGSARRSPPLDEAAAWPSGFYLFLCWTLKFTSFSSTCDPVAKSA</sequence>